<protein>
    <submittedName>
        <fullName evidence="1">DinB family protein</fullName>
    </submittedName>
</protein>
<organism evidence="1 2">
    <name type="scientific">Pedobacter frigidisoli</name>
    <dbReference type="NCBI Taxonomy" id="2530455"/>
    <lineage>
        <taxon>Bacteria</taxon>
        <taxon>Pseudomonadati</taxon>
        <taxon>Bacteroidota</taxon>
        <taxon>Sphingobacteriia</taxon>
        <taxon>Sphingobacteriales</taxon>
        <taxon>Sphingobacteriaceae</taxon>
        <taxon>Pedobacter</taxon>
    </lineage>
</organism>
<sequence>MVHNNKFSGAIAALLDEYKKAIDELIKVIEPLTDDQLIRPIEPISTNTDCHSIQTILTHVTSSMFSYAVYIENSVGLGTERPERLTFDNASAYISRLEIAFDYTKNVFVQNPSITLEELDSSKKITTRWGQLYDVEQILEHAIVHILRHRRQIEKACDQYKFSN</sequence>
<dbReference type="EMBL" id="SJSN01000014">
    <property type="protein sequence ID" value="TCD04570.1"/>
    <property type="molecule type" value="Genomic_DNA"/>
</dbReference>
<gene>
    <name evidence="1" type="ORF">EZ449_16595</name>
</gene>
<keyword evidence="2" id="KW-1185">Reference proteome</keyword>
<evidence type="ECO:0000313" key="1">
    <source>
        <dbReference type="EMBL" id="TCD04570.1"/>
    </source>
</evidence>
<evidence type="ECO:0000313" key="2">
    <source>
        <dbReference type="Proteomes" id="UP000291485"/>
    </source>
</evidence>
<name>A0A4R0NWM0_9SPHI</name>
<dbReference type="SUPFAM" id="SSF109854">
    <property type="entry name" value="DinB/YfiT-like putative metalloenzymes"/>
    <property type="match status" value="1"/>
</dbReference>
<dbReference type="OrthoDB" id="982141at2"/>
<proteinExistence type="predicted"/>
<dbReference type="AlphaFoldDB" id="A0A4R0NWM0"/>
<comment type="caution">
    <text evidence="1">The sequence shown here is derived from an EMBL/GenBank/DDBJ whole genome shotgun (WGS) entry which is preliminary data.</text>
</comment>
<dbReference type="InterPro" id="IPR034660">
    <property type="entry name" value="DinB/YfiT-like"/>
</dbReference>
<dbReference type="Proteomes" id="UP000291485">
    <property type="component" value="Unassembled WGS sequence"/>
</dbReference>
<reference evidence="1 2" key="1">
    <citation type="submission" date="2019-02" db="EMBL/GenBank/DDBJ databases">
        <title>Pedobacter sp. RP-3-11 sp. nov., isolated from Arctic soil.</title>
        <authorList>
            <person name="Dahal R.H."/>
        </authorList>
    </citation>
    <scope>NUCLEOTIDE SEQUENCE [LARGE SCALE GENOMIC DNA]</scope>
    <source>
        <strain evidence="1 2">RP-3-11</strain>
    </source>
</reference>
<accession>A0A4R0NWM0</accession>
<dbReference type="Gene3D" id="1.20.120.450">
    <property type="entry name" value="dinb family like domain"/>
    <property type="match status" value="1"/>
</dbReference>
<dbReference type="RefSeq" id="WP_131560898.1">
    <property type="nucleotide sequence ID" value="NZ_SJSN01000014.1"/>
</dbReference>